<keyword evidence="2" id="KW-1185">Reference proteome</keyword>
<comment type="caution">
    <text evidence="1">The sequence shown here is derived from an EMBL/GenBank/DDBJ whole genome shotgun (WGS) entry which is preliminary data.</text>
</comment>
<organism evidence="1 2">
    <name type="scientific">Macleaya cordata</name>
    <name type="common">Five-seeded plume-poppy</name>
    <name type="synonym">Bocconia cordata</name>
    <dbReference type="NCBI Taxonomy" id="56857"/>
    <lineage>
        <taxon>Eukaryota</taxon>
        <taxon>Viridiplantae</taxon>
        <taxon>Streptophyta</taxon>
        <taxon>Embryophyta</taxon>
        <taxon>Tracheophyta</taxon>
        <taxon>Spermatophyta</taxon>
        <taxon>Magnoliopsida</taxon>
        <taxon>Ranunculales</taxon>
        <taxon>Papaveraceae</taxon>
        <taxon>Papaveroideae</taxon>
        <taxon>Macleaya</taxon>
    </lineage>
</organism>
<dbReference type="Proteomes" id="UP000195402">
    <property type="component" value="Unassembled WGS sequence"/>
</dbReference>
<reference evidence="1 2" key="1">
    <citation type="journal article" date="2017" name="Mol. Plant">
        <title>The Genome of Medicinal Plant Macleaya cordata Provides New Insights into Benzylisoquinoline Alkaloids Metabolism.</title>
        <authorList>
            <person name="Liu X."/>
            <person name="Liu Y."/>
            <person name="Huang P."/>
            <person name="Ma Y."/>
            <person name="Qing Z."/>
            <person name="Tang Q."/>
            <person name="Cao H."/>
            <person name="Cheng P."/>
            <person name="Zheng Y."/>
            <person name="Yuan Z."/>
            <person name="Zhou Y."/>
            <person name="Liu J."/>
            <person name="Tang Z."/>
            <person name="Zhuo Y."/>
            <person name="Zhang Y."/>
            <person name="Yu L."/>
            <person name="Huang J."/>
            <person name="Yang P."/>
            <person name="Peng Q."/>
            <person name="Zhang J."/>
            <person name="Jiang W."/>
            <person name="Zhang Z."/>
            <person name="Lin K."/>
            <person name="Ro D.K."/>
            <person name="Chen X."/>
            <person name="Xiong X."/>
            <person name="Shang Y."/>
            <person name="Huang S."/>
            <person name="Zeng J."/>
        </authorList>
    </citation>
    <scope>NUCLEOTIDE SEQUENCE [LARGE SCALE GENOMIC DNA]</scope>
    <source>
        <strain evidence="2">cv. BLH2017</strain>
        <tissue evidence="1">Root</tissue>
    </source>
</reference>
<accession>A0A200PQP0</accession>
<dbReference type="AlphaFoldDB" id="A0A200PQP0"/>
<gene>
    <name evidence="1" type="ORF">BVC80_9087g20</name>
</gene>
<dbReference type="InParanoid" id="A0A200PQP0"/>
<evidence type="ECO:0000313" key="1">
    <source>
        <dbReference type="EMBL" id="OVA00534.1"/>
    </source>
</evidence>
<dbReference type="PANTHER" id="PTHR37227:SF2">
    <property type="entry name" value="OS01G0219000 PROTEIN"/>
    <property type="match status" value="1"/>
</dbReference>
<dbReference type="FunCoup" id="A0A200PQP0">
    <property type="interactions" value="873"/>
</dbReference>
<dbReference type="OMA" id="LCVSWPD"/>
<protein>
    <submittedName>
        <fullName evidence="1">Uncharacterized protein</fullName>
    </submittedName>
</protein>
<sequence>MEDALTEAPPPSRFFIEDLDNFTKPSPLLPSPFLLFSNPNPNSLRPSLLIIAISSPSLHLLHQISSKTLVGTLILPEISLSGNYIEPSPKDKSCNIYAINDEDGRSILLVLVQFSISAERSHAVAKLLIDGNQIRPEKVVILDSVESRNFRGKLPPDETLGFKLETLEQKSIGSMLKDLDYFPSGSVIDGFGAALLARCQIKKIPATLCVTWPQNGSSVVSILKSVIFRDVLPKNAPNDVVLESDSVRDFRFESELYT</sequence>
<dbReference type="EMBL" id="MVGT01004291">
    <property type="protein sequence ID" value="OVA00534.1"/>
    <property type="molecule type" value="Genomic_DNA"/>
</dbReference>
<name>A0A200PQP0_MACCD</name>
<dbReference type="OrthoDB" id="17536at2759"/>
<dbReference type="PANTHER" id="PTHR37227">
    <property type="entry name" value="OS01G0219000 PROTEIN"/>
    <property type="match status" value="1"/>
</dbReference>
<evidence type="ECO:0000313" key="2">
    <source>
        <dbReference type="Proteomes" id="UP000195402"/>
    </source>
</evidence>
<proteinExistence type="predicted"/>